<dbReference type="EMBL" id="QCXQ01000002">
    <property type="protein sequence ID" value="PWG00487.1"/>
    <property type="molecule type" value="Genomic_DNA"/>
</dbReference>
<accession>A0A2V1MZS3</accession>
<dbReference type="OrthoDB" id="3193269at2"/>
<evidence type="ECO:0000259" key="1">
    <source>
        <dbReference type="Pfam" id="PF09848"/>
    </source>
</evidence>
<dbReference type="SUPFAM" id="SSF52540">
    <property type="entry name" value="P-loop containing nucleoside triphosphate hydrolases"/>
    <property type="match status" value="1"/>
</dbReference>
<reference evidence="2 3" key="1">
    <citation type="journal article" date="2018" name="Int. J. Syst. Evol. Microbiol.">
        <title>Lactobacillus bambusae sp. nov., isolated from a traditional fermented Ma-bamboo shoots of Taiwan.</title>
        <authorList>
            <person name="Wang L.-T."/>
        </authorList>
    </citation>
    <scope>NUCLEOTIDE SEQUENCE [LARGE SCALE GENOMIC DNA]</scope>
    <source>
        <strain evidence="2 3">BS-W1</strain>
    </source>
</reference>
<keyword evidence="2" id="KW-0255">Endonuclease</keyword>
<name>A0A2V1MZS3_9LACO</name>
<sequence>MSNVGIYIEEVDYSLEGMVNLHCVSDDRAEAILTDWPVDYIIHNGRDSAYIGETISIERRTKEHLKSEDVGRNMTKITVIGQEKFNQSATYNIETNLINNFIGDNRFNKILNKSQTMMNTTNDYYDKQYYDQEVFQTLWQELIDRGLANQSLEQIENNDIYKVSPFKSLSKSQSQLKEQVLEFCRANISNKESSLFLIEGDAGTGKSVVLSSIFNTIQTIARSKARDVESDPLQGTHNYLLVNHPEMLKTYRTLAKKLPTLKVGDFNKPTPFINKMTKEEQQADIILVDEAHLLLSKSDPYNNYRGTNQLEDLMKLGKIVIAVFDPNQVLKLKSHWDQGMLNQLLLNHPSTKFELEDQFRIQGGKATLQWIDDFTKRRQVDAIPKDAKFDFRVFEHAEEMDQLIRKRDQESQLSRIVATFDYAYSTVDSSPHYIQEGSFKHVWNTTNSKETWAERPETINEVGSIYTIQGFDLNYVGVILGPSVKFNPATNQIELELQAYQDSEAFKGRQDLANDIDLEKERIILNSINVLMKRGVHGLYIYAHDPALRKKLNDMKNDH</sequence>
<dbReference type="Pfam" id="PF09848">
    <property type="entry name" value="SLFN-g3_helicase"/>
    <property type="match status" value="1"/>
</dbReference>
<dbReference type="InterPro" id="IPR027417">
    <property type="entry name" value="P-loop_NTPase"/>
</dbReference>
<proteinExistence type="predicted"/>
<dbReference type="CDD" id="cd10439">
    <property type="entry name" value="GIY-YIG_COG3410"/>
    <property type="match status" value="1"/>
</dbReference>
<keyword evidence="3" id="KW-1185">Reference proteome</keyword>
<comment type="caution">
    <text evidence="2">The sequence shown here is derived from an EMBL/GenBank/DDBJ whole genome shotgun (WGS) entry which is preliminary data.</text>
</comment>
<dbReference type="Proteomes" id="UP000245080">
    <property type="component" value="Unassembled WGS sequence"/>
</dbReference>
<evidence type="ECO:0000313" key="3">
    <source>
        <dbReference type="Proteomes" id="UP000245080"/>
    </source>
</evidence>
<feature type="domain" description="Schlafen group 3-like DNA/RNA helicase" evidence="1">
    <location>
        <begin position="194"/>
        <end position="545"/>
    </location>
</feature>
<dbReference type="Gene3D" id="3.40.50.300">
    <property type="entry name" value="P-loop containing nucleotide triphosphate hydrolases"/>
    <property type="match status" value="1"/>
</dbReference>
<organism evidence="2 3">
    <name type="scientific">Levilactobacillus bambusae</name>
    <dbReference type="NCBI Taxonomy" id="2024736"/>
    <lineage>
        <taxon>Bacteria</taxon>
        <taxon>Bacillati</taxon>
        <taxon>Bacillota</taxon>
        <taxon>Bacilli</taxon>
        <taxon>Lactobacillales</taxon>
        <taxon>Lactobacillaceae</taxon>
        <taxon>Levilactobacillus</taxon>
    </lineage>
</organism>
<dbReference type="RefSeq" id="WP_109250434.1">
    <property type="nucleotide sequence ID" value="NZ_QCXQ01000002.1"/>
</dbReference>
<dbReference type="InterPro" id="IPR018647">
    <property type="entry name" value="SLFN_3-like_DNA/RNA_helicase"/>
</dbReference>
<keyword evidence="2" id="KW-0378">Hydrolase</keyword>
<evidence type="ECO:0000313" key="2">
    <source>
        <dbReference type="EMBL" id="PWG00487.1"/>
    </source>
</evidence>
<dbReference type="GO" id="GO:0004519">
    <property type="term" value="F:endonuclease activity"/>
    <property type="evidence" value="ECO:0007669"/>
    <property type="project" value="UniProtKB-KW"/>
</dbReference>
<gene>
    <name evidence="2" type="ORF">DCM90_06060</name>
</gene>
<dbReference type="AlphaFoldDB" id="A0A2V1MZS3"/>
<protein>
    <submittedName>
        <fullName evidence="2">Endonuclease</fullName>
    </submittedName>
</protein>
<keyword evidence="2" id="KW-0540">Nuclease</keyword>